<evidence type="ECO:0000313" key="3">
    <source>
        <dbReference type="Proteomes" id="UP000224563"/>
    </source>
</evidence>
<evidence type="ECO:0000256" key="1">
    <source>
        <dbReference type="SAM" id="Phobius"/>
    </source>
</evidence>
<proteinExistence type="predicted"/>
<dbReference type="AlphaFoldDB" id="A0A2G3E4J0"/>
<gene>
    <name evidence="2" type="ORF">CSX02_03995</name>
</gene>
<name>A0A2G3E4J0_9FIRM</name>
<dbReference type="EMBL" id="PDYG01000014">
    <property type="protein sequence ID" value="PHU38179.1"/>
    <property type="molecule type" value="Genomic_DNA"/>
</dbReference>
<accession>A0A2G3E4J0</accession>
<feature type="transmembrane region" description="Helical" evidence="1">
    <location>
        <begin position="79"/>
        <end position="103"/>
    </location>
</feature>
<keyword evidence="3" id="KW-1185">Reference proteome</keyword>
<dbReference type="Proteomes" id="UP000224563">
    <property type="component" value="Unassembled WGS sequence"/>
</dbReference>
<reference evidence="2 3" key="2">
    <citation type="submission" date="2017-10" db="EMBL/GenBank/DDBJ databases">
        <authorList>
            <person name="Banno H."/>
            <person name="Chua N.-H."/>
        </authorList>
    </citation>
    <scope>NUCLEOTIDE SEQUENCE [LARGE SCALE GENOMIC DNA]</scope>
    <source>
        <strain evidence="2 3">JK623</strain>
    </source>
</reference>
<keyword evidence="1" id="KW-1133">Transmembrane helix</keyword>
<feature type="transmembrane region" description="Helical" evidence="1">
    <location>
        <begin position="40"/>
        <end position="59"/>
    </location>
</feature>
<evidence type="ECO:0000313" key="2">
    <source>
        <dbReference type="EMBL" id="PHU38179.1"/>
    </source>
</evidence>
<sequence length="133" mass="16102">MLNEERIKEQYQLALLDRKEGKTLENHRVFYRGDYISKELLKSFFSGTIFFMAVTFLMLCSDLDRLMIEVNKIDYEVFAMQFVAIYLAFISVYLIITYVIYALRYEKQKHKVKIYRNHLKKLNKLYAKDEKDK</sequence>
<organism evidence="2 3">
    <name type="scientific">Agathobacter ruminis</name>
    <dbReference type="NCBI Taxonomy" id="1712665"/>
    <lineage>
        <taxon>Bacteria</taxon>
        <taxon>Bacillati</taxon>
        <taxon>Bacillota</taxon>
        <taxon>Clostridia</taxon>
        <taxon>Lachnospirales</taxon>
        <taxon>Lachnospiraceae</taxon>
        <taxon>Agathobacter</taxon>
    </lineage>
</organism>
<keyword evidence="1" id="KW-0472">Membrane</keyword>
<comment type="caution">
    <text evidence="2">The sequence shown here is derived from an EMBL/GenBank/DDBJ whole genome shotgun (WGS) entry which is preliminary data.</text>
</comment>
<keyword evidence="1" id="KW-0812">Transmembrane</keyword>
<reference evidence="2 3" key="1">
    <citation type="submission" date="2017-10" db="EMBL/GenBank/DDBJ databases">
        <title>Resolving the taxonomy of Roseburia spp., Eubacterium rectale and Agathobacter spp. through phylogenomic analysis.</title>
        <authorList>
            <person name="Sheridan P.O."/>
            <person name="Walker A.W."/>
            <person name="Duncan S.H."/>
            <person name="Scott K.P."/>
            <person name="Toole P.W.O."/>
            <person name="Luis P."/>
            <person name="Flint H.J."/>
        </authorList>
    </citation>
    <scope>NUCLEOTIDE SEQUENCE [LARGE SCALE GENOMIC DNA]</scope>
    <source>
        <strain evidence="2 3">JK623</strain>
    </source>
</reference>
<protein>
    <submittedName>
        <fullName evidence="2">Uncharacterized protein</fullName>
    </submittedName>
</protein>